<comment type="caution">
    <text evidence="1">The sequence shown here is derived from an EMBL/GenBank/DDBJ whole genome shotgun (WGS) entry which is preliminary data.</text>
</comment>
<gene>
    <name evidence="1" type="ORF">ALQ15_02866</name>
</gene>
<sequence length="600" mass="67844">MSQRLRRFMPRDNLCTTNDGDAILHVHGTVVVWWYERIQRNPNALTIPMVVVIFRFLDKDDRPAGVTPVSIGVSRMGSFRIGTIWKDGKCIAETDFGDTQEFSVDFTDGAWSYLSVTGKHNFPYFKQDHELRSLNTDSVVCDLLNFPLPNEKNLLIPCIDFLYRCYGTTSDMARILVTYEWSDVLEKLYASFEEEDSETWTVSPHPDVEDSDALLLATLRYNAKAELSAKSLYAQIDNALGRGIHETSLKVAPWFEGPAKVRARGRWINNGQTFLSLEVTGMSEPLHHSYNIRRDKRLNNDPERAEPAAPLTRIIVDIPKPQDPFPVTDKMEPGRNAGSWGKPDPTFAKLGPACPFTRTSVERSYLKKETVIIRVEPPSLFSTGDPQGAPNGVSHIVHHAKRVAGDGGILGELWAELQYLKDVYPSFTSLAWYSEAQGFIQGPEFRLYTLESFDEEVDVEDGARRWLRYIDNATRLRGLLLIQAVIDGKTIYLFELQRKKKRQGKVFKDEQISGLAINVDDPEKAREVISKVCDQIRNAMGNFARLENLGVSPNIFRHYSHNGGFAAGLTLRKALEPFGIHLPFLKRDKSLHAAKPVLDD</sequence>
<organism evidence="1 2">
    <name type="scientific">Pseudomonas syringae pv. actinidiae</name>
    <dbReference type="NCBI Taxonomy" id="103796"/>
    <lineage>
        <taxon>Bacteria</taxon>
        <taxon>Pseudomonadati</taxon>
        <taxon>Pseudomonadota</taxon>
        <taxon>Gammaproteobacteria</taxon>
        <taxon>Pseudomonadales</taxon>
        <taxon>Pseudomonadaceae</taxon>
        <taxon>Pseudomonas</taxon>
        <taxon>Pseudomonas syringae</taxon>
    </lineage>
</organism>
<proteinExistence type="predicted"/>
<accession>A0A7Z6U4W7</accession>
<dbReference type="AlphaFoldDB" id="A0A7Z6U4W7"/>
<reference evidence="1 2" key="1">
    <citation type="submission" date="2018-08" db="EMBL/GenBank/DDBJ databases">
        <title>Recombination of ecologically and evolutionarily significant loci maintains genetic cohesion in the Pseudomonas syringae species complex.</title>
        <authorList>
            <person name="Dillon M."/>
            <person name="Thakur S."/>
            <person name="Almeida R.N.D."/>
            <person name="Weir B.S."/>
            <person name="Guttman D.S."/>
        </authorList>
    </citation>
    <scope>NUCLEOTIDE SEQUENCE [LARGE SCALE GENOMIC DNA]</scope>
    <source>
        <strain evidence="1 2">ICMP 19589</strain>
    </source>
</reference>
<protein>
    <submittedName>
        <fullName evidence="1">Uncharacterized protein</fullName>
    </submittedName>
</protein>
<dbReference type="Proteomes" id="UP000282289">
    <property type="component" value="Unassembled WGS sequence"/>
</dbReference>
<dbReference type="EMBL" id="RBQT01000099">
    <property type="protein sequence ID" value="RMP78197.1"/>
    <property type="molecule type" value="Genomic_DNA"/>
</dbReference>
<name>A0A7Z6U4W7_PSESF</name>
<evidence type="ECO:0000313" key="2">
    <source>
        <dbReference type="Proteomes" id="UP000282289"/>
    </source>
</evidence>
<evidence type="ECO:0000313" key="1">
    <source>
        <dbReference type="EMBL" id="RMP78197.1"/>
    </source>
</evidence>